<evidence type="ECO:0000313" key="3">
    <source>
        <dbReference type="Proteomes" id="UP000887116"/>
    </source>
</evidence>
<sequence length="413" mass="47246">MFLKDHRIEKNREHSIIFPKRQVKEVVVKSTANINDSFLKIFKVIFLLFRLTGIEVFSHSKTMDLKGLNANRSKCLRYRLIFVIQNVSKYTICVGMSLMILLGILMIFYKEDKTGGLTYHCAALITVIFYASVYIRRQAMFIVTDTLSQLVRKVKDGTSKVKTHLFLAYLITMQIILTIAHILRCLSENYMSSYLLIVTDSLNPTIYYCCQFLAIYLTFSSLLRYIAILVFTLYYILTCSFIRALLQHVLEQLEGDLFPEDLVNLLSVYGDIARCMGSVDEHLSQPVFLTVVFTMAGLFWGGYRIVFNSGMTNGYFLSLLISLSFCLSIQLLIMISACMTNELASKVKCVVQCLPYRSSLQDPQRKFKFNKDLNQENSLTLWKAYVMDRSLIITSIGTLLTYGILIGTLGKSI</sequence>
<keyword evidence="3" id="KW-1185">Reference proteome</keyword>
<feature type="transmembrane region" description="Helical" evidence="1">
    <location>
        <begin position="195"/>
        <end position="219"/>
    </location>
</feature>
<feature type="transmembrane region" description="Helical" evidence="1">
    <location>
        <begin position="286"/>
        <end position="303"/>
    </location>
</feature>
<reference evidence="2" key="1">
    <citation type="submission" date="2020-07" db="EMBL/GenBank/DDBJ databases">
        <title>Multicomponent nature underlies the extraordinary mechanical properties of spider dragline silk.</title>
        <authorList>
            <person name="Kono N."/>
            <person name="Nakamura H."/>
            <person name="Mori M."/>
            <person name="Yoshida Y."/>
            <person name="Ohtoshi R."/>
            <person name="Malay A.D."/>
            <person name="Moran D.A.P."/>
            <person name="Tomita M."/>
            <person name="Numata K."/>
            <person name="Arakawa K."/>
        </authorList>
    </citation>
    <scope>NUCLEOTIDE SEQUENCE</scope>
</reference>
<feature type="transmembrane region" description="Helical" evidence="1">
    <location>
        <begin position="226"/>
        <end position="246"/>
    </location>
</feature>
<feature type="transmembrane region" description="Helical" evidence="1">
    <location>
        <begin position="115"/>
        <end position="135"/>
    </location>
</feature>
<dbReference type="EMBL" id="BMAO01004881">
    <property type="protein sequence ID" value="GFQ97615.1"/>
    <property type="molecule type" value="Genomic_DNA"/>
</dbReference>
<evidence type="ECO:0000313" key="2">
    <source>
        <dbReference type="EMBL" id="GFQ97615.1"/>
    </source>
</evidence>
<dbReference type="AlphaFoldDB" id="A0A8X6G5Z6"/>
<feature type="transmembrane region" description="Helical" evidence="1">
    <location>
        <begin position="87"/>
        <end position="109"/>
    </location>
</feature>
<gene>
    <name evidence="2" type="primary">AVEN_176392_1</name>
    <name evidence="2" type="ORF">TNCT_101351</name>
</gene>
<feature type="transmembrane region" description="Helical" evidence="1">
    <location>
        <begin position="165"/>
        <end position="183"/>
    </location>
</feature>
<keyword evidence="1" id="KW-0812">Transmembrane</keyword>
<feature type="transmembrane region" description="Helical" evidence="1">
    <location>
        <begin position="391"/>
        <end position="410"/>
    </location>
</feature>
<accession>A0A8X6G5Z6</accession>
<comment type="caution">
    <text evidence="2">The sequence shown here is derived from an EMBL/GenBank/DDBJ whole genome shotgun (WGS) entry which is preliminary data.</text>
</comment>
<organism evidence="2 3">
    <name type="scientific">Trichonephila clavata</name>
    <name type="common">Joro spider</name>
    <name type="synonym">Nephila clavata</name>
    <dbReference type="NCBI Taxonomy" id="2740835"/>
    <lineage>
        <taxon>Eukaryota</taxon>
        <taxon>Metazoa</taxon>
        <taxon>Ecdysozoa</taxon>
        <taxon>Arthropoda</taxon>
        <taxon>Chelicerata</taxon>
        <taxon>Arachnida</taxon>
        <taxon>Araneae</taxon>
        <taxon>Araneomorphae</taxon>
        <taxon>Entelegynae</taxon>
        <taxon>Araneoidea</taxon>
        <taxon>Nephilidae</taxon>
        <taxon>Trichonephila</taxon>
    </lineage>
</organism>
<protein>
    <submittedName>
        <fullName evidence="2">Uncharacterized protein</fullName>
    </submittedName>
</protein>
<keyword evidence="1" id="KW-1133">Transmembrane helix</keyword>
<feature type="transmembrane region" description="Helical" evidence="1">
    <location>
        <begin position="315"/>
        <end position="337"/>
    </location>
</feature>
<keyword evidence="1" id="KW-0472">Membrane</keyword>
<dbReference type="Proteomes" id="UP000887116">
    <property type="component" value="Unassembled WGS sequence"/>
</dbReference>
<name>A0A8X6G5Z6_TRICU</name>
<proteinExistence type="predicted"/>
<evidence type="ECO:0000256" key="1">
    <source>
        <dbReference type="SAM" id="Phobius"/>
    </source>
</evidence>